<evidence type="ECO:0000256" key="3">
    <source>
        <dbReference type="ARBA" id="ARBA00023136"/>
    </source>
</evidence>
<keyword evidence="1 4" id="KW-0812">Transmembrane</keyword>
<dbReference type="EMBL" id="JBHSDR010000006">
    <property type="protein sequence ID" value="MFC4296071.1"/>
    <property type="molecule type" value="Genomic_DNA"/>
</dbReference>
<feature type="transmembrane region" description="Helical" evidence="4">
    <location>
        <begin position="90"/>
        <end position="109"/>
    </location>
</feature>
<feature type="domain" description="Major facilitator superfamily (MFS) profile" evidence="5">
    <location>
        <begin position="25"/>
        <end position="412"/>
    </location>
</feature>
<dbReference type="RefSeq" id="WP_379539523.1">
    <property type="nucleotide sequence ID" value="NZ_JBHSDR010000006.1"/>
</dbReference>
<dbReference type="SUPFAM" id="SSF103473">
    <property type="entry name" value="MFS general substrate transporter"/>
    <property type="match status" value="1"/>
</dbReference>
<evidence type="ECO:0000256" key="2">
    <source>
        <dbReference type="ARBA" id="ARBA00022989"/>
    </source>
</evidence>
<feature type="transmembrane region" description="Helical" evidence="4">
    <location>
        <begin position="21"/>
        <end position="39"/>
    </location>
</feature>
<organism evidence="6 7">
    <name type="scientific">Novosphingobium tardum</name>
    <dbReference type="NCBI Taxonomy" id="1538021"/>
    <lineage>
        <taxon>Bacteria</taxon>
        <taxon>Pseudomonadati</taxon>
        <taxon>Pseudomonadota</taxon>
        <taxon>Alphaproteobacteria</taxon>
        <taxon>Sphingomonadales</taxon>
        <taxon>Sphingomonadaceae</taxon>
        <taxon>Novosphingobium</taxon>
    </lineage>
</organism>
<comment type="caution">
    <text evidence="6">The sequence shown here is derived from an EMBL/GenBank/DDBJ whole genome shotgun (WGS) entry which is preliminary data.</text>
</comment>
<feature type="transmembrane region" description="Helical" evidence="4">
    <location>
        <begin position="294"/>
        <end position="314"/>
    </location>
</feature>
<gene>
    <name evidence="6" type="ORF">ACFO0A_13500</name>
</gene>
<keyword evidence="2 4" id="KW-1133">Transmembrane helix</keyword>
<feature type="transmembrane region" description="Helical" evidence="4">
    <location>
        <begin position="180"/>
        <end position="200"/>
    </location>
</feature>
<reference evidence="7" key="1">
    <citation type="journal article" date="2019" name="Int. J. Syst. Evol. Microbiol.">
        <title>The Global Catalogue of Microorganisms (GCM) 10K type strain sequencing project: providing services to taxonomists for standard genome sequencing and annotation.</title>
        <authorList>
            <consortium name="The Broad Institute Genomics Platform"/>
            <consortium name="The Broad Institute Genome Sequencing Center for Infectious Disease"/>
            <person name="Wu L."/>
            <person name="Ma J."/>
        </authorList>
    </citation>
    <scope>NUCLEOTIDE SEQUENCE [LARGE SCALE GENOMIC DNA]</scope>
    <source>
        <strain evidence="7">CGMCC 1.12989</strain>
    </source>
</reference>
<dbReference type="PANTHER" id="PTHR11360">
    <property type="entry name" value="MONOCARBOXYLATE TRANSPORTER"/>
    <property type="match status" value="1"/>
</dbReference>
<evidence type="ECO:0000313" key="7">
    <source>
        <dbReference type="Proteomes" id="UP001595828"/>
    </source>
</evidence>
<evidence type="ECO:0000259" key="5">
    <source>
        <dbReference type="PROSITE" id="PS50850"/>
    </source>
</evidence>
<dbReference type="InterPro" id="IPR036259">
    <property type="entry name" value="MFS_trans_sf"/>
</dbReference>
<evidence type="ECO:0000256" key="1">
    <source>
        <dbReference type="ARBA" id="ARBA00022692"/>
    </source>
</evidence>
<feature type="transmembrane region" description="Helical" evidence="4">
    <location>
        <begin position="387"/>
        <end position="406"/>
    </location>
</feature>
<feature type="transmembrane region" description="Helical" evidence="4">
    <location>
        <begin position="234"/>
        <end position="257"/>
    </location>
</feature>
<evidence type="ECO:0000256" key="4">
    <source>
        <dbReference type="SAM" id="Phobius"/>
    </source>
</evidence>
<name>A0ABV8RUZ0_9SPHN</name>
<feature type="transmembrane region" description="Helical" evidence="4">
    <location>
        <begin position="115"/>
        <end position="135"/>
    </location>
</feature>
<dbReference type="PROSITE" id="PS50850">
    <property type="entry name" value="MFS"/>
    <property type="match status" value="1"/>
</dbReference>
<feature type="transmembrane region" description="Helical" evidence="4">
    <location>
        <begin position="147"/>
        <end position="168"/>
    </location>
</feature>
<dbReference type="InterPro" id="IPR020846">
    <property type="entry name" value="MFS_dom"/>
</dbReference>
<dbReference type="PANTHER" id="PTHR11360:SF284">
    <property type="entry name" value="EG:103B4.3 PROTEIN-RELATED"/>
    <property type="match status" value="1"/>
</dbReference>
<sequence>MTLATPHDKAHEHGHGEWRRGWPVVLGAAAMFATGPGLYQNLSSLFVPDLERTLGITRGAIATSAALGLLGALAAPAIGRQADRIGVRPVLLASLALVVCGHLVFALMAGPAWQFQLGIALLALSAPGLGSLVFGRLIARRFDQHRGAALGLALTISSVSTLLLPPLIGWVIEGYGWRPAYLLLAVLPVLIGLPPALIAIRSAGERSGAAAHAHGPAHAADDDEPRPSWRDGNFWRLAVAAMMINAGTVGMVTQLALIGRERGLSLASAGLLLSAFGLSQLLGRLAIGLLVDRFAANLMAALFALVSAGGFAVLVSGEGGFALALVAVFAAGLMGGAEHDLLPYFASRMFPRSHYSEVYGRLLMLSLFGSAVGLIGFARVYDLTASYSGPLVGASVLLLLAAALFARLPAARHDAGPAGSSVAA</sequence>
<dbReference type="Pfam" id="PF07690">
    <property type="entry name" value="MFS_1"/>
    <property type="match status" value="1"/>
</dbReference>
<feature type="transmembrane region" description="Helical" evidence="4">
    <location>
        <begin position="358"/>
        <end position="381"/>
    </location>
</feature>
<feature type="transmembrane region" description="Helical" evidence="4">
    <location>
        <begin position="320"/>
        <end position="337"/>
    </location>
</feature>
<dbReference type="Proteomes" id="UP001595828">
    <property type="component" value="Unassembled WGS sequence"/>
</dbReference>
<evidence type="ECO:0000313" key="6">
    <source>
        <dbReference type="EMBL" id="MFC4296071.1"/>
    </source>
</evidence>
<protein>
    <submittedName>
        <fullName evidence="6">MFS transporter</fullName>
    </submittedName>
</protein>
<dbReference type="InterPro" id="IPR011701">
    <property type="entry name" value="MFS"/>
</dbReference>
<keyword evidence="3 4" id="KW-0472">Membrane</keyword>
<keyword evidence="7" id="KW-1185">Reference proteome</keyword>
<accession>A0ABV8RUZ0</accession>
<dbReference type="InterPro" id="IPR050327">
    <property type="entry name" value="Proton-linked_MCT"/>
</dbReference>
<proteinExistence type="predicted"/>
<feature type="transmembrane region" description="Helical" evidence="4">
    <location>
        <begin position="59"/>
        <end position="78"/>
    </location>
</feature>
<dbReference type="Gene3D" id="1.20.1250.20">
    <property type="entry name" value="MFS general substrate transporter like domains"/>
    <property type="match status" value="1"/>
</dbReference>
<feature type="transmembrane region" description="Helical" evidence="4">
    <location>
        <begin position="263"/>
        <end position="282"/>
    </location>
</feature>